<feature type="region of interest" description="Disordered" evidence="1">
    <location>
        <begin position="1"/>
        <end position="31"/>
    </location>
</feature>
<sequence>MNHVTKCAHSDQHAVEAGGLAARRRPPGGSGMHACVRRQGLHLTSDGEVAVEGPKSVAPKPTKNHVARAVEGAQRTEWRERAMAAHPPYAEYQHKTDRQIPFVLDPK</sequence>
<comment type="caution">
    <text evidence="2">The sequence shown here is derived from an EMBL/GenBank/DDBJ whole genome shotgun (WGS) entry which is preliminary data.</text>
</comment>
<organism evidence="2 3">
    <name type="scientific">Streptomyces violascens</name>
    <dbReference type="NCBI Taxonomy" id="67381"/>
    <lineage>
        <taxon>Bacteria</taxon>
        <taxon>Bacillati</taxon>
        <taxon>Actinomycetota</taxon>
        <taxon>Actinomycetes</taxon>
        <taxon>Kitasatosporales</taxon>
        <taxon>Streptomycetaceae</taxon>
        <taxon>Streptomyces</taxon>
    </lineage>
</organism>
<reference evidence="2" key="1">
    <citation type="submission" date="2024-05" db="EMBL/GenBank/DDBJ databases">
        <title>Whole genome shotgun sequence of Streptomyces violascens NBRC 12920.</title>
        <authorList>
            <person name="Komaki H."/>
            <person name="Tamura T."/>
        </authorList>
    </citation>
    <scope>NUCLEOTIDE SEQUENCE</scope>
    <source>
        <strain evidence="2">NBRC 12920</strain>
    </source>
</reference>
<dbReference type="Gene3D" id="2.30.110.10">
    <property type="entry name" value="Electron Transport, Fmn-binding Protein, Chain A"/>
    <property type="match status" value="1"/>
</dbReference>
<dbReference type="InterPro" id="IPR012349">
    <property type="entry name" value="Split_barrel_FMN-bd"/>
</dbReference>
<name>A0ABQ3QWD9_9ACTN</name>
<keyword evidence="3" id="KW-1185">Reference proteome</keyword>
<gene>
    <name evidence="2" type="ORF">Sviol_60110</name>
</gene>
<proteinExistence type="predicted"/>
<evidence type="ECO:0000313" key="2">
    <source>
        <dbReference type="EMBL" id="GHI41603.1"/>
    </source>
</evidence>
<accession>A0ABQ3QWD9</accession>
<feature type="region of interest" description="Disordered" evidence="1">
    <location>
        <begin position="52"/>
        <end position="74"/>
    </location>
</feature>
<dbReference type="InterPro" id="IPR004378">
    <property type="entry name" value="F420H2_quin_Rdtase"/>
</dbReference>
<evidence type="ECO:0000313" key="3">
    <source>
        <dbReference type="Proteomes" id="UP001050808"/>
    </source>
</evidence>
<dbReference type="EMBL" id="BNDY01000017">
    <property type="protein sequence ID" value="GHI41603.1"/>
    <property type="molecule type" value="Genomic_DNA"/>
</dbReference>
<dbReference type="Pfam" id="PF04075">
    <property type="entry name" value="F420H2_quin_red"/>
    <property type="match status" value="1"/>
</dbReference>
<protein>
    <submittedName>
        <fullName evidence="2">Uncharacterized protein</fullName>
    </submittedName>
</protein>
<dbReference type="Proteomes" id="UP001050808">
    <property type="component" value="Unassembled WGS sequence"/>
</dbReference>
<evidence type="ECO:0000256" key="1">
    <source>
        <dbReference type="SAM" id="MobiDB-lite"/>
    </source>
</evidence>